<dbReference type="EMBL" id="BPLR01012930">
    <property type="protein sequence ID" value="GIY57605.1"/>
    <property type="molecule type" value="Genomic_DNA"/>
</dbReference>
<dbReference type="Proteomes" id="UP001054945">
    <property type="component" value="Unassembled WGS sequence"/>
</dbReference>
<evidence type="ECO:0000313" key="1">
    <source>
        <dbReference type="EMBL" id="GIY57605.1"/>
    </source>
</evidence>
<sequence>MAGLYQGETTLLHFPTVNLKRVQGNFYLNQVITGHGSLADYQGKFFGKSSTCDCGQETENRFHLVYKCIQWTAITKKHFPRDFAMTPLDKLLHHKE</sequence>
<accession>A0AAV4UIS4</accession>
<evidence type="ECO:0000313" key="2">
    <source>
        <dbReference type="Proteomes" id="UP001054945"/>
    </source>
</evidence>
<gene>
    <name evidence="1" type="ORF">CEXT_700561</name>
</gene>
<comment type="caution">
    <text evidence="1">The sequence shown here is derived from an EMBL/GenBank/DDBJ whole genome shotgun (WGS) entry which is preliminary data.</text>
</comment>
<protein>
    <recommendedName>
        <fullName evidence="3">Reverse transcriptase</fullName>
    </recommendedName>
</protein>
<proteinExistence type="predicted"/>
<keyword evidence="2" id="KW-1185">Reference proteome</keyword>
<organism evidence="1 2">
    <name type="scientific">Caerostris extrusa</name>
    <name type="common">Bark spider</name>
    <name type="synonym">Caerostris bankana</name>
    <dbReference type="NCBI Taxonomy" id="172846"/>
    <lineage>
        <taxon>Eukaryota</taxon>
        <taxon>Metazoa</taxon>
        <taxon>Ecdysozoa</taxon>
        <taxon>Arthropoda</taxon>
        <taxon>Chelicerata</taxon>
        <taxon>Arachnida</taxon>
        <taxon>Araneae</taxon>
        <taxon>Araneomorphae</taxon>
        <taxon>Entelegynae</taxon>
        <taxon>Araneoidea</taxon>
        <taxon>Araneidae</taxon>
        <taxon>Caerostris</taxon>
    </lineage>
</organism>
<reference evidence="1 2" key="1">
    <citation type="submission" date="2021-06" db="EMBL/GenBank/DDBJ databases">
        <title>Caerostris extrusa draft genome.</title>
        <authorList>
            <person name="Kono N."/>
            <person name="Arakawa K."/>
        </authorList>
    </citation>
    <scope>NUCLEOTIDE SEQUENCE [LARGE SCALE GENOMIC DNA]</scope>
</reference>
<evidence type="ECO:0008006" key="3">
    <source>
        <dbReference type="Google" id="ProtNLM"/>
    </source>
</evidence>
<dbReference type="AlphaFoldDB" id="A0AAV4UIS4"/>
<name>A0AAV4UIS4_CAEEX</name>